<dbReference type="AlphaFoldDB" id="A0AAJ6YJN0"/>
<feature type="compositionally biased region" description="Low complexity" evidence="1">
    <location>
        <begin position="138"/>
        <end position="158"/>
    </location>
</feature>
<dbReference type="PANTHER" id="PTHR19134">
    <property type="entry name" value="RECEPTOR-TYPE TYROSINE-PROTEIN PHOSPHATASE"/>
    <property type="match status" value="1"/>
</dbReference>
<dbReference type="Proteomes" id="UP000695007">
    <property type="component" value="Unplaced"/>
</dbReference>
<keyword evidence="2" id="KW-0472">Membrane</keyword>
<dbReference type="SMART" id="SM00404">
    <property type="entry name" value="PTPc_motif"/>
    <property type="match status" value="1"/>
</dbReference>
<dbReference type="PRINTS" id="PR00700">
    <property type="entry name" value="PRTYPHPHTASE"/>
</dbReference>
<feature type="compositionally biased region" description="Polar residues" evidence="1">
    <location>
        <begin position="58"/>
        <end position="73"/>
    </location>
</feature>
<keyword evidence="2" id="KW-1133">Transmembrane helix</keyword>
<protein>
    <submittedName>
        <fullName evidence="6">GPI-anchored protein PB15E9.01c</fullName>
    </submittedName>
</protein>
<feature type="domain" description="Tyrosine-protein phosphatase" evidence="3">
    <location>
        <begin position="668"/>
        <end position="901"/>
    </location>
</feature>
<reference evidence="6" key="1">
    <citation type="submission" date="2025-08" db="UniProtKB">
        <authorList>
            <consortium name="RefSeq"/>
        </authorList>
    </citation>
    <scope>IDENTIFICATION</scope>
</reference>
<evidence type="ECO:0000259" key="3">
    <source>
        <dbReference type="PROSITE" id="PS50055"/>
    </source>
</evidence>
<sequence>MEDDQRIIRISLEKIQLAPIFWTYFCLLLMLSGSLSAIQDNSYGHGTEEKTANLGVTEETSLVSSSQGTSNTIPEAEESTSEILRKYGGKKVETSAQAEQVEKPYGYTRSQSPIDERETKANVTHSDILDNDIHQSKRSGVSVSSSVDTSSTESTTQSDIRPESQSESTGLLSNTTLFNSTESFTLNGDTDSTSMLDKTITSADQISHTTSQELQEKNTEIFTSQNGNSSLTRDTSTMSIASVATMPTMSTMNQSEILSTDSTNIPSTIIELTTTQQEESPITVITATTTTSTTSTTTTTGTTPTPMTPSSTTTPVTTSSTIATTEAIISTTIPTMTKEPTTASTAPLTKSTSVSTTTTPVIIMPTKSSIKTRLTTKKMTTMLRTVVTPKTISTSSENYGSLSTWPDENLENTIDVISPTLSTEDITLLIRIIFEGSWYDVCSKLPALRLSLAELINNNVEKTISQRQIIFHQTQCTDNLIPASLVSDISPLTSVLVYIVDESGHFDGTLTNILPSLYQMSPIDFPLKIHSFQLVPEADSSNAIAVIIVSCVAFICLILLAGLLFIMRKRQGRFNYGERCRPVSLDAYSLDSVSAYNSVRRNKGALRSSKRSYGNPTFEDSSAIPTRSLNFAALETFCADVTAVDEEFAGIPQVSSKIDELPPGAELKNRYANVIPLPETRVPLLRLNNDPLTEYINASYIRGPKNAGKFYIACQAPTESTVPDFWRMIWEQQCRVIIMLTDLVENGAEKCSEYIPPLEVSDCHRLYGDYQVTLRKREAKEKYAISTLHLKNLEKNTFREVWHIWYLWPANGIPADGAGLIAVLLEARALQRNATGPIVVHCSPGTGRTGTLIALDLGIRQYEMTRTVDVPRVVYTIRRDRAGAVQTQEQYAFIYKGLHLYASKLAGGTIEST</sequence>
<feature type="region of interest" description="Disordered" evidence="1">
    <location>
        <begin position="207"/>
        <end position="234"/>
    </location>
</feature>
<dbReference type="SMART" id="SM00194">
    <property type="entry name" value="PTPc"/>
    <property type="match status" value="1"/>
</dbReference>
<dbReference type="PROSITE" id="PS50056">
    <property type="entry name" value="TYR_PHOSPHATASE_2"/>
    <property type="match status" value="1"/>
</dbReference>
<evidence type="ECO:0000256" key="1">
    <source>
        <dbReference type="SAM" id="MobiDB-lite"/>
    </source>
</evidence>
<feature type="region of interest" description="Disordered" evidence="1">
    <location>
        <begin position="57"/>
        <end position="175"/>
    </location>
</feature>
<dbReference type="CDD" id="cd00047">
    <property type="entry name" value="PTPc"/>
    <property type="match status" value="1"/>
</dbReference>
<dbReference type="Gene3D" id="3.90.190.10">
    <property type="entry name" value="Protein tyrosine phosphatase superfamily"/>
    <property type="match status" value="1"/>
</dbReference>
<dbReference type="GeneID" id="105363323"/>
<dbReference type="InterPro" id="IPR003595">
    <property type="entry name" value="Tyr_Pase_cat"/>
</dbReference>
<dbReference type="Pfam" id="PF00102">
    <property type="entry name" value="Y_phosphatase"/>
    <property type="match status" value="1"/>
</dbReference>
<keyword evidence="2" id="KW-0812">Transmembrane</keyword>
<dbReference type="RefSeq" id="XP_011499293.1">
    <property type="nucleotide sequence ID" value="XM_011500991.1"/>
</dbReference>
<dbReference type="InterPro" id="IPR050348">
    <property type="entry name" value="Protein-Tyr_Phosphatase"/>
</dbReference>
<dbReference type="InterPro" id="IPR029021">
    <property type="entry name" value="Prot-tyrosine_phosphatase-like"/>
</dbReference>
<evidence type="ECO:0000313" key="6">
    <source>
        <dbReference type="RefSeq" id="XP_011499293.1"/>
    </source>
</evidence>
<dbReference type="GO" id="GO:0009653">
    <property type="term" value="P:anatomical structure morphogenesis"/>
    <property type="evidence" value="ECO:0007669"/>
    <property type="project" value="UniProtKB-ARBA"/>
</dbReference>
<organism evidence="5 6">
    <name type="scientific">Ceratosolen solmsi marchali</name>
    <dbReference type="NCBI Taxonomy" id="326594"/>
    <lineage>
        <taxon>Eukaryota</taxon>
        <taxon>Metazoa</taxon>
        <taxon>Ecdysozoa</taxon>
        <taxon>Arthropoda</taxon>
        <taxon>Hexapoda</taxon>
        <taxon>Insecta</taxon>
        <taxon>Pterygota</taxon>
        <taxon>Neoptera</taxon>
        <taxon>Endopterygota</taxon>
        <taxon>Hymenoptera</taxon>
        <taxon>Apocrita</taxon>
        <taxon>Proctotrupomorpha</taxon>
        <taxon>Chalcidoidea</taxon>
        <taxon>Agaonidae</taxon>
        <taxon>Agaoninae</taxon>
        <taxon>Ceratosolen</taxon>
    </lineage>
</organism>
<dbReference type="SUPFAM" id="SSF52799">
    <property type="entry name" value="(Phosphotyrosine protein) phosphatases II"/>
    <property type="match status" value="1"/>
</dbReference>
<dbReference type="PANTHER" id="PTHR19134:SF544">
    <property type="entry name" value="IP14232P"/>
    <property type="match status" value="1"/>
</dbReference>
<feature type="compositionally biased region" description="Polar residues" evidence="1">
    <location>
        <begin position="220"/>
        <end position="234"/>
    </location>
</feature>
<keyword evidence="5" id="KW-1185">Reference proteome</keyword>
<dbReference type="InterPro" id="IPR000387">
    <property type="entry name" value="Tyr_Pase_dom"/>
</dbReference>
<name>A0AAJ6YJN0_9HYME</name>
<dbReference type="PROSITE" id="PS50055">
    <property type="entry name" value="TYR_PHOSPHATASE_PTP"/>
    <property type="match status" value="1"/>
</dbReference>
<dbReference type="FunFam" id="3.90.190.10:FF:000098">
    <property type="entry name" value="Protein-tryrosine phosphatase"/>
    <property type="match status" value="1"/>
</dbReference>
<feature type="compositionally biased region" description="Polar residues" evidence="1">
    <location>
        <begin position="163"/>
        <end position="175"/>
    </location>
</feature>
<evidence type="ECO:0000313" key="5">
    <source>
        <dbReference type="Proteomes" id="UP000695007"/>
    </source>
</evidence>
<dbReference type="InterPro" id="IPR000242">
    <property type="entry name" value="PTP_cat"/>
</dbReference>
<evidence type="ECO:0000259" key="4">
    <source>
        <dbReference type="PROSITE" id="PS50056"/>
    </source>
</evidence>
<feature type="transmembrane region" description="Helical" evidence="2">
    <location>
        <begin position="543"/>
        <end position="566"/>
    </location>
</feature>
<dbReference type="InterPro" id="IPR016130">
    <property type="entry name" value="Tyr_Pase_AS"/>
</dbReference>
<dbReference type="PROSITE" id="PS00383">
    <property type="entry name" value="TYR_PHOSPHATASE_1"/>
    <property type="match status" value="1"/>
</dbReference>
<feature type="region of interest" description="Disordered" evidence="1">
    <location>
        <begin position="291"/>
        <end position="319"/>
    </location>
</feature>
<proteinExistence type="predicted"/>
<dbReference type="GO" id="GO:0004725">
    <property type="term" value="F:protein tyrosine phosphatase activity"/>
    <property type="evidence" value="ECO:0007669"/>
    <property type="project" value="InterPro"/>
</dbReference>
<gene>
    <name evidence="6" type="primary">LOC105363323</name>
</gene>
<feature type="domain" description="Tyrosine specific protein phosphatases" evidence="4">
    <location>
        <begin position="818"/>
        <end position="892"/>
    </location>
</feature>
<evidence type="ECO:0000256" key="2">
    <source>
        <dbReference type="SAM" id="Phobius"/>
    </source>
</evidence>
<dbReference type="GO" id="GO:0048666">
    <property type="term" value="P:neuron development"/>
    <property type="evidence" value="ECO:0007669"/>
    <property type="project" value="UniProtKB-ARBA"/>
</dbReference>
<accession>A0AAJ6YJN0</accession>
<dbReference type="KEGG" id="csol:105363323"/>